<accession>A0ABR1LUT7</accession>
<reference evidence="8 9" key="1">
    <citation type="submission" date="2024-04" db="EMBL/GenBank/DDBJ databases">
        <title>Phyllosticta paracitricarpa is synonymous to the EU quarantine fungus P. citricarpa based on phylogenomic analyses.</title>
        <authorList>
            <consortium name="Lawrence Berkeley National Laboratory"/>
            <person name="Van Ingen-Buijs V.A."/>
            <person name="Van Westerhoven A.C."/>
            <person name="Haridas S."/>
            <person name="Skiadas P."/>
            <person name="Martin F."/>
            <person name="Groenewald J.Z."/>
            <person name="Crous P.W."/>
            <person name="Seidl M.F."/>
        </authorList>
    </citation>
    <scope>NUCLEOTIDE SEQUENCE [LARGE SCALE GENOMIC DNA]</scope>
    <source>
        <strain evidence="8 9">CBS 122670</strain>
    </source>
</reference>
<evidence type="ECO:0000256" key="4">
    <source>
        <dbReference type="ARBA" id="ARBA00023163"/>
    </source>
</evidence>
<comment type="caution">
    <text evidence="8">The sequence shown here is derived from an EMBL/GenBank/DDBJ whole genome shotgun (WGS) entry which is preliminary data.</text>
</comment>
<keyword evidence="9" id="KW-1185">Reference proteome</keyword>
<dbReference type="Gene3D" id="4.10.240.10">
    <property type="entry name" value="Zn(2)-C6 fungal-type DNA-binding domain"/>
    <property type="match status" value="1"/>
</dbReference>
<feature type="region of interest" description="Disordered" evidence="6">
    <location>
        <begin position="97"/>
        <end position="140"/>
    </location>
</feature>
<dbReference type="InterPro" id="IPR036864">
    <property type="entry name" value="Zn2-C6_fun-type_DNA-bd_sf"/>
</dbReference>
<dbReference type="Proteomes" id="UP001365128">
    <property type="component" value="Unassembled WGS sequence"/>
</dbReference>
<keyword evidence="4" id="KW-0804">Transcription</keyword>
<feature type="compositionally biased region" description="Low complexity" evidence="6">
    <location>
        <begin position="647"/>
        <end position="676"/>
    </location>
</feature>
<dbReference type="CDD" id="cd12148">
    <property type="entry name" value="fungal_TF_MHR"/>
    <property type="match status" value="1"/>
</dbReference>
<evidence type="ECO:0000313" key="8">
    <source>
        <dbReference type="EMBL" id="KAK7538947.1"/>
    </source>
</evidence>
<feature type="region of interest" description="Disordered" evidence="6">
    <location>
        <begin position="629"/>
        <end position="696"/>
    </location>
</feature>
<keyword evidence="2" id="KW-0479">Metal-binding</keyword>
<feature type="domain" description="Zn(2)-C6 fungal-type" evidence="7">
    <location>
        <begin position="64"/>
        <end position="97"/>
    </location>
</feature>
<dbReference type="SMART" id="SM00906">
    <property type="entry name" value="Fungal_trans"/>
    <property type="match status" value="1"/>
</dbReference>
<dbReference type="SUPFAM" id="SSF57701">
    <property type="entry name" value="Zn2/Cys6 DNA-binding domain"/>
    <property type="match status" value="1"/>
</dbReference>
<feature type="compositionally biased region" description="Polar residues" evidence="6">
    <location>
        <begin position="116"/>
        <end position="140"/>
    </location>
</feature>
<evidence type="ECO:0000256" key="5">
    <source>
        <dbReference type="ARBA" id="ARBA00023242"/>
    </source>
</evidence>
<dbReference type="EMBL" id="JBBPDW010000030">
    <property type="protein sequence ID" value="KAK7538947.1"/>
    <property type="molecule type" value="Genomic_DNA"/>
</dbReference>
<dbReference type="PROSITE" id="PS50048">
    <property type="entry name" value="ZN2_CY6_FUNGAL_2"/>
    <property type="match status" value="1"/>
</dbReference>
<dbReference type="PANTHER" id="PTHR47338:SF5">
    <property type="entry name" value="ZN(II)2CYS6 TRANSCRIPTION FACTOR (EUROFUNG)"/>
    <property type="match status" value="1"/>
</dbReference>
<dbReference type="CDD" id="cd00067">
    <property type="entry name" value="GAL4"/>
    <property type="match status" value="1"/>
</dbReference>
<keyword evidence="3" id="KW-0805">Transcription regulation</keyword>
<evidence type="ECO:0000256" key="1">
    <source>
        <dbReference type="ARBA" id="ARBA00004123"/>
    </source>
</evidence>
<evidence type="ECO:0000256" key="2">
    <source>
        <dbReference type="ARBA" id="ARBA00022723"/>
    </source>
</evidence>
<dbReference type="InterPro" id="IPR001138">
    <property type="entry name" value="Zn2Cys6_DnaBD"/>
</dbReference>
<organism evidence="8 9">
    <name type="scientific">Phyllosticta citricarpa</name>
    <dbReference type="NCBI Taxonomy" id="55181"/>
    <lineage>
        <taxon>Eukaryota</taxon>
        <taxon>Fungi</taxon>
        <taxon>Dikarya</taxon>
        <taxon>Ascomycota</taxon>
        <taxon>Pezizomycotina</taxon>
        <taxon>Dothideomycetes</taxon>
        <taxon>Dothideomycetes incertae sedis</taxon>
        <taxon>Botryosphaeriales</taxon>
        <taxon>Phyllostictaceae</taxon>
        <taxon>Phyllosticta</taxon>
    </lineage>
</organism>
<dbReference type="InterPro" id="IPR007219">
    <property type="entry name" value="XnlR_reg_dom"/>
</dbReference>
<sequence length="756" mass="85185">MYHPTSSCLCYLCWSPTPRPSKAVTRGHDFRLFFHRKFASQRQVSVQRRRAIQTKKRNMRNPVACVSCRNAKQKCIHRDKPPCDRCQAAGKADSCRFPPPGTSAIHRQSKRRRLSSHQSTGNRNNGAPGQLHSPSESSLQLAFPSGLDTSLNHVDPFNLLTDEVKKSYLRCSYKWCFHHTPTFLNRVIEKSLDPWISWSILALAVRFSRHGPGPYPTPTEASNAFAAHARHILQLELETPSISRIQALLMLTGHDWGAGNGRRAWFYLGMAIRMVQILNLCEEHSFQETTVPTAQEFIEAEERRRTAWTCFLMDSLLSGGKGRKRSLSSSDMHIQLPCENDMYIFGEPVQCERIDRSTNPISSMIPAGSTGMIGYSLRVADVWGEVAHWACSKTVNDELPWDVSSRFNQLSTSLQTWVNSLPTRLQYSIRTLEAHNALEQGQAFCYMHCIHFMSLMFLHRAYLPVLGPSADGQTIPSNTSEDNRDAWLLWRKTSRKQLFQVATTVCDMVNEMVSFGNFFLRGLVPWVGFTIYEAVGVIVYRANFHFDEEDDMGNIIDDDKERIVRGCSFLKDMKEQWPMAQQWFETVKRMQACYRRVRNEGGSSIPETEQRTIRNAIVDYGALQPSPVQAEDEVNTPAPSNRPSLPTAPSNNTPATANTSAAATTTTATTATTITTDQPHTGPPSRTYSPLPQLPDDDAFFEGDWSMFDDNALQNADLDALFLNATQEFWGAFPGEVGHFDPSPPSGSDFGGMWRS</sequence>
<dbReference type="InterPro" id="IPR050815">
    <property type="entry name" value="TF_fung"/>
</dbReference>
<proteinExistence type="predicted"/>
<name>A0ABR1LUT7_9PEZI</name>
<evidence type="ECO:0000256" key="3">
    <source>
        <dbReference type="ARBA" id="ARBA00023015"/>
    </source>
</evidence>
<comment type="subcellular location">
    <subcellularLocation>
        <location evidence="1">Nucleus</location>
    </subcellularLocation>
</comment>
<dbReference type="Pfam" id="PF04082">
    <property type="entry name" value="Fungal_trans"/>
    <property type="match status" value="1"/>
</dbReference>
<keyword evidence="5" id="KW-0539">Nucleus</keyword>
<gene>
    <name evidence="8" type="ORF">IWX46DRAFT_608427</name>
</gene>
<evidence type="ECO:0000256" key="6">
    <source>
        <dbReference type="SAM" id="MobiDB-lite"/>
    </source>
</evidence>
<protein>
    <submittedName>
        <fullName evidence="8">Fungal-specific transcription factor domain-containing protein</fullName>
    </submittedName>
</protein>
<dbReference type="PROSITE" id="PS00463">
    <property type="entry name" value="ZN2_CY6_FUNGAL_1"/>
    <property type="match status" value="1"/>
</dbReference>
<evidence type="ECO:0000259" key="7">
    <source>
        <dbReference type="PROSITE" id="PS50048"/>
    </source>
</evidence>
<dbReference type="PANTHER" id="PTHR47338">
    <property type="entry name" value="ZN(II)2CYS6 TRANSCRIPTION FACTOR (EUROFUNG)-RELATED"/>
    <property type="match status" value="1"/>
</dbReference>
<evidence type="ECO:0000313" key="9">
    <source>
        <dbReference type="Proteomes" id="UP001365128"/>
    </source>
</evidence>